<feature type="chain" id="PRO_5002441405" description="SH3b domain-containing protein" evidence="1">
    <location>
        <begin position="32"/>
        <end position="112"/>
    </location>
</feature>
<comment type="caution">
    <text evidence="2">The sequence shown here is derived from an EMBL/GenBank/DDBJ whole genome shotgun (WGS) entry which is preliminary data.</text>
</comment>
<feature type="signal peptide" evidence="1">
    <location>
        <begin position="1"/>
        <end position="31"/>
    </location>
</feature>
<evidence type="ECO:0008006" key="4">
    <source>
        <dbReference type="Google" id="ProtNLM"/>
    </source>
</evidence>
<dbReference type="EMBL" id="JYJG01000121">
    <property type="protein sequence ID" value="KJK47940.1"/>
    <property type="molecule type" value="Genomic_DNA"/>
</dbReference>
<evidence type="ECO:0000256" key="1">
    <source>
        <dbReference type="SAM" id="SignalP"/>
    </source>
</evidence>
<evidence type="ECO:0000313" key="3">
    <source>
        <dbReference type="Proteomes" id="UP000033393"/>
    </source>
</evidence>
<proteinExistence type="predicted"/>
<reference evidence="2 3" key="1">
    <citation type="submission" date="2015-02" db="EMBL/GenBank/DDBJ databases">
        <authorList>
            <person name="Ju K.-S."/>
            <person name="Doroghazi J.R."/>
            <person name="Metcalf W."/>
        </authorList>
    </citation>
    <scope>NUCLEOTIDE SEQUENCE [LARGE SCALE GENOMIC DNA]</scope>
    <source>
        <strain evidence="2 3">NRRL B-16140</strain>
    </source>
</reference>
<sequence>MMNTLRKMANFAVVTAISATAVVASGGTANASVWQCDGGWCTTVLNRTPVHQYADGDGGAIYYYLDAGSVAELTCHGITVYLGRASGNAHGWISGRDLATGHDPNPNIPPCT</sequence>
<accession>A0A0F0GXE0</accession>
<keyword evidence="3" id="KW-1185">Reference proteome</keyword>
<evidence type="ECO:0000313" key="2">
    <source>
        <dbReference type="EMBL" id="KJK47940.1"/>
    </source>
</evidence>
<name>A0A0F0GXE0_LENAE</name>
<organism evidence="2 3">
    <name type="scientific">Lentzea aerocolonigenes</name>
    <name type="common">Lechevalieria aerocolonigenes</name>
    <name type="synonym">Saccharothrix aerocolonigenes</name>
    <dbReference type="NCBI Taxonomy" id="68170"/>
    <lineage>
        <taxon>Bacteria</taxon>
        <taxon>Bacillati</taxon>
        <taxon>Actinomycetota</taxon>
        <taxon>Actinomycetes</taxon>
        <taxon>Pseudonocardiales</taxon>
        <taxon>Pseudonocardiaceae</taxon>
        <taxon>Lentzea</taxon>
    </lineage>
</organism>
<dbReference type="Proteomes" id="UP000033393">
    <property type="component" value="Unassembled WGS sequence"/>
</dbReference>
<protein>
    <recommendedName>
        <fullName evidence="4">SH3b domain-containing protein</fullName>
    </recommendedName>
</protein>
<dbReference type="AlphaFoldDB" id="A0A0F0GXE0"/>
<gene>
    <name evidence="2" type="ORF">UK23_18655</name>
</gene>
<keyword evidence="1" id="KW-0732">Signal</keyword>
<dbReference type="PATRIC" id="fig|68170.10.peg.4635"/>